<dbReference type="InterPro" id="IPR002781">
    <property type="entry name" value="TM_pro_TauE-like"/>
</dbReference>
<proteinExistence type="inferred from homology"/>
<dbReference type="Pfam" id="PF01925">
    <property type="entry name" value="TauE"/>
    <property type="match status" value="1"/>
</dbReference>
<dbReference type="PANTHER" id="PTHR43483">
    <property type="entry name" value="MEMBRANE TRANSPORTER PROTEIN HI_0806-RELATED"/>
    <property type="match status" value="1"/>
</dbReference>
<keyword evidence="4 5" id="KW-0472">Membrane</keyword>
<name>U2S160_9BACL</name>
<keyword evidence="2 5" id="KW-0812">Transmembrane</keyword>
<evidence type="ECO:0000313" key="6">
    <source>
        <dbReference type="EMBL" id="ERK59468.1"/>
    </source>
</evidence>
<evidence type="ECO:0000256" key="4">
    <source>
        <dbReference type="ARBA" id="ARBA00023136"/>
    </source>
</evidence>
<dbReference type="AlphaFoldDB" id="U2S160"/>
<evidence type="ECO:0000256" key="1">
    <source>
        <dbReference type="ARBA" id="ARBA00004141"/>
    </source>
</evidence>
<dbReference type="HOGENOM" id="CLU_040170_0_0_9"/>
<feature type="transmembrane region" description="Helical" evidence="5">
    <location>
        <begin position="131"/>
        <end position="153"/>
    </location>
</feature>
<feature type="transmembrane region" description="Helical" evidence="5">
    <location>
        <begin position="234"/>
        <end position="253"/>
    </location>
</feature>
<sequence length="286" mass="30125">MLLAASGIYFLAMWVLDIVKNKDAESEDSNPIIGFFIGLITDFMDTLGIGSFAPTTLLAKVTGFIKNDRFLPGTLNVGHTIPVLIEAFLFIQAVKVEAVTLLSLIAAAVIGALVGGRIVTKLPEKKIQVVMGFALIITALLMFASKMGWLALLGANNTALKLTGIALIVGIVGNFIFGALMMAGVGLYAPCLAMVSLLGMDPKAAFPIMMGSCAALMAIGSPKFIKEGLYPRKGAIGVTIGGIIGVIVGYQFITSLSLSSLLWLIIVVVIITGLDMLRKGFKKEVA</sequence>
<dbReference type="EMBL" id="AWVP01000029">
    <property type="protein sequence ID" value="ERK59468.1"/>
    <property type="molecule type" value="Genomic_DNA"/>
</dbReference>
<evidence type="ECO:0000256" key="5">
    <source>
        <dbReference type="RuleBase" id="RU363041"/>
    </source>
</evidence>
<protein>
    <recommendedName>
        <fullName evidence="5">Probable membrane transporter protein</fullName>
    </recommendedName>
</protein>
<feature type="transmembrane region" description="Helical" evidence="5">
    <location>
        <begin position="98"/>
        <end position="119"/>
    </location>
</feature>
<comment type="subcellular location">
    <subcellularLocation>
        <location evidence="5">Cell membrane</location>
        <topology evidence="5">Multi-pass membrane protein</topology>
    </subcellularLocation>
    <subcellularLocation>
        <location evidence="1">Membrane</location>
        <topology evidence="1">Multi-pass membrane protein</topology>
    </subcellularLocation>
</comment>
<evidence type="ECO:0000256" key="2">
    <source>
        <dbReference type="ARBA" id="ARBA00022692"/>
    </source>
</evidence>
<organism evidence="6 7">
    <name type="scientific">Gemella bergeri ATCC 700627</name>
    <dbReference type="NCBI Taxonomy" id="1321820"/>
    <lineage>
        <taxon>Bacteria</taxon>
        <taxon>Bacillati</taxon>
        <taxon>Bacillota</taxon>
        <taxon>Bacilli</taxon>
        <taxon>Bacillales</taxon>
        <taxon>Gemellaceae</taxon>
        <taxon>Gemella</taxon>
    </lineage>
</organism>
<dbReference type="GO" id="GO:0005886">
    <property type="term" value="C:plasma membrane"/>
    <property type="evidence" value="ECO:0007669"/>
    <property type="project" value="UniProtKB-SubCell"/>
</dbReference>
<dbReference type="PATRIC" id="fig|1321820.3.peg.546"/>
<feature type="transmembrane region" description="Helical" evidence="5">
    <location>
        <begin position="73"/>
        <end position="91"/>
    </location>
</feature>
<feature type="transmembrane region" description="Helical" evidence="5">
    <location>
        <begin position="204"/>
        <end position="222"/>
    </location>
</feature>
<comment type="similarity">
    <text evidence="5">Belongs to the 4-toluene sulfonate uptake permease (TSUP) (TC 2.A.102) family.</text>
</comment>
<dbReference type="Proteomes" id="UP000016637">
    <property type="component" value="Unassembled WGS sequence"/>
</dbReference>
<comment type="caution">
    <text evidence="6">The sequence shown here is derived from an EMBL/GenBank/DDBJ whole genome shotgun (WGS) entry which is preliminary data.</text>
</comment>
<feature type="transmembrane region" description="Helical" evidence="5">
    <location>
        <begin position="32"/>
        <end position="53"/>
    </location>
</feature>
<gene>
    <name evidence="6" type="ORF">HMPREF1983_00556</name>
</gene>
<feature type="transmembrane region" description="Helical" evidence="5">
    <location>
        <begin position="165"/>
        <end position="198"/>
    </location>
</feature>
<feature type="transmembrane region" description="Helical" evidence="5">
    <location>
        <begin position="259"/>
        <end position="277"/>
    </location>
</feature>
<reference evidence="6 7" key="1">
    <citation type="submission" date="2013-08" db="EMBL/GenBank/DDBJ databases">
        <authorList>
            <person name="Weinstock G."/>
            <person name="Sodergren E."/>
            <person name="Wylie T."/>
            <person name="Fulton L."/>
            <person name="Fulton R."/>
            <person name="Fronick C."/>
            <person name="O'Laughlin M."/>
            <person name="Godfrey J."/>
            <person name="Miner T."/>
            <person name="Herter B."/>
            <person name="Appelbaum E."/>
            <person name="Cordes M."/>
            <person name="Lek S."/>
            <person name="Wollam A."/>
            <person name="Pepin K.H."/>
            <person name="Palsikar V.B."/>
            <person name="Mitreva M."/>
            <person name="Wilson R.K."/>
        </authorList>
    </citation>
    <scope>NUCLEOTIDE SEQUENCE [LARGE SCALE GENOMIC DNA]</scope>
    <source>
        <strain evidence="6 7">ATCC 700627</strain>
    </source>
</reference>
<evidence type="ECO:0000256" key="3">
    <source>
        <dbReference type="ARBA" id="ARBA00022989"/>
    </source>
</evidence>
<dbReference type="PANTHER" id="PTHR43483:SF3">
    <property type="entry name" value="MEMBRANE TRANSPORTER PROTEIN HI_0806-RELATED"/>
    <property type="match status" value="1"/>
</dbReference>
<dbReference type="eggNOG" id="COG0730">
    <property type="taxonomic scope" value="Bacteria"/>
</dbReference>
<keyword evidence="3 5" id="KW-1133">Transmembrane helix</keyword>
<keyword evidence="7" id="KW-1185">Reference proteome</keyword>
<accession>U2S160</accession>
<evidence type="ECO:0000313" key="7">
    <source>
        <dbReference type="Proteomes" id="UP000016637"/>
    </source>
</evidence>
<keyword evidence="5" id="KW-1003">Cell membrane</keyword>